<dbReference type="AlphaFoldDB" id="A0A0G0MSH1"/>
<feature type="domain" description="LysM" evidence="2">
    <location>
        <begin position="127"/>
        <end position="171"/>
    </location>
</feature>
<keyword evidence="1" id="KW-0472">Membrane</keyword>
<proteinExistence type="predicted"/>
<evidence type="ECO:0000259" key="2">
    <source>
        <dbReference type="PROSITE" id="PS51782"/>
    </source>
</evidence>
<evidence type="ECO:0000313" key="4">
    <source>
        <dbReference type="Proteomes" id="UP000034324"/>
    </source>
</evidence>
<dbReference type="InterPro" id="IPR016047">
    <property type="entry name" value="M23ase_b-sheet_dom"/>
</dbReference>
<dbReference type="GO" id="GO:0004222">
    <property type="term" value="F:metalloendopeptidase activity"/>
    <property type="evidence" value="ECO:0007669"/>
    <property type="project" value="TreeGrafter"/>
</dbReference>
<dbReference type="SMART" id="SM00257">
    <property type="entry name" value="LysM"/>
    <property type="match status" value="2"/>
</dbReference>
<dbReference type="Gene3D" id="3.10.350.10">
    <property type="entry name" value="LysM domain"/>
    <property type="match status" value="2"/>
</dbReference>
<keyword evidence="1" id="KW-1133">Transmembrane helix</keyword>
<accession>A0A0G0MSH1</accession>
<sequence length="376" mass="40835">MNSLKDDLKALSHALIWYSRRKIRYFASKFEELKNFLVEVLMKKRGEHQKRFWHGAMLGLLLVGILTSGILGGRSIISSSYPGIGGPDPRFAESFEPFPKGVLWDPLSGQTGNTKTFVSQKPRSENVEYKVESGDTLSSIAKKFDVSQDTIKWANDLLNENQLKPGQTLKILPVSGVSHIVKSGDSLESVAKKYSANSQAIVDFPFNDVPDDFSLKVGQLLIIPDGSPPEIKAPKPKPQPQFLAQGPGSPAFSAPYGAQFIWPAGGQLTQYFAWYHPGIDIANRSAPGIAASDGGVVTVAGWPDGYGYGNRVVVDHGNGYTSLYAHLSNIYVSVGQTVSRGQLIGQMGSTGRSTGIHLHLEIHYKGAALNPLVILK</sequence>
<protein>
    <submittedName>
        <fullName evidence="3">Peptidase M23 family protein</fullName>
    </submittedName>
</protein>
<dbReference type="SUPFAM" id="SSF54106">
    <property type="entry name" value="LysM domain"/>
    <property type="match status" value="2"/>
</dbReference>
<dbReference type="PANTHER" id="PTHR21666">
    <property type="entry name" value="PEPTIDASE-RELATED"/>
    <property type="match status" value="1"/>
</dbReference>
<gene>
    <name evidence="3" type="ORF">US99_C0066G0002</name>
</gene>
<name>A0A0G0MSH1_9BACT</name>
<dbReference type="InterPro" id="IPR011055">
    <property type="entry name" value="Dup_hybrid_motif"/>
</dbReference>
<dbReference type="InterPro" id="IPR018392">
    <property type="entry name" value="LysM"/>
</dbReference>
<dbReference type="CDD" id="cd12797">
    <property type="entry name" value="M23_peptidase"/>
    <property type="match status" value="1"/>
</dbReference>
<dbReference type="Pfam" id="PF01476">
    <property type="entry name" value="LysM"/>
    <property type="match status" value="2"/>
</dbReference>
<dbReference type="Gene3D" id="2.70.70.10">
    <property type="entry name" value="Glucose Permease (Domain IIA)"/>
    <property type="match status" value="1"/>
</dbReference>
<dbReference type="EMBL" id="LBVC01000066">
    <property type="protein sequence ID" value="KKQ76614.1"/>
    <property type="molecule type" value="Genomic_DNA"/>
</dbReference>
<dbReference type="CDD" id="cd00118">
    <property type="entry name" value="LysM"/>
    <property type="match status" value="2"/>
</dbReference>
<reference evidence="3 4" key="1">
    <citation type="journal article" date="2015" name="Nature">
        <title>rRNA introns, odd ribosomes, and small enigmatic genomes across a large radiation of phyla.</title>
        <authorList>
            <person name="Brown C.T."/>
            <person name="Hug L.A."/>
            <person name="Thomas B.C."/>
            <person name="Sharon I."/>
            <person name="Castelle C.J."/>
            <person name="Singh A."/>
            <person name="Wilkins M.J."/>
            <person name="Williams K.H."/>
            <person name="Banfield J.F."/>
        </authorList>
    </citation>
    <scope>NUCLEOTIDE SEQUENCE [LARGE SCALE GENOMIC DNA]</scope>
</reference>
<dbReference type="InterPro" id="IPR036779">
    <property type="entry name" value="LysM_dom_sf"/>
</dbReference>
<feature type="domain" description="LysM" evidence="2">
    <location>
        <begin position="177"/>
        <end position="223"/>
    </location>
</feature>
<dbReference type="InterPro" id="IPR050570">
    <property type="entry name" value="Cell_wall_metabolism_enzyme"/>
</dbReference>
<dbReference type="Pfam" id="PF01551">
    <property type="entry name" value="Peptidase_M23"/>
    <property type="match status" value="1"/>
</dbReference>
<keyword evidence="1" id="KW-0812">Transmembrane</keyword>
<dbReference type="PROSITE" id="PS51782">
    <property type="entry name" value="LYSM"/>
    <property type="match status" value="2"/>
</dbReference>
<evidence type="ECO:0000256" key="1">
    <source>
        <dbReference type="SAM" id="Phobius"/>
    </source>
</evidence>
<dbReference type="Proteomes" id="UP000034324">
    <property type="component" value="Unassembled WGS sequence"/>
</dbReference>
<comment type="caution">
    <text evidence="3">The sequence shown here is derived from an EMBL/GenBank/DDBJ whole genome shotgun (WGS) entry which is preliminary data.</text>
</comment>
<dbReference type="SUPFAM" id="SSF51261">
    <property type="entry name" value="Duplicated hybrid motif"/>
    <property type="match status" value="1"/>
</dbReference>
<feature type="transmembrane region" description="Helical" evidence="1">
    <location>
        <begin position="52"/>
        <end position="72"/>
    </location>
</feature>
<evidence type="ECO:0000313" key="3">
    <source>
        <dbReference type="EMBL" id="KKQ76614.1"/>
    </source>
</evidence>
<dbReference type="PANTHER" id="PTHR21666:SF270">
    <property type="entry name" value="MUREIN HYDROLASE ACTIVATOR ENVC"/>
    <property type="match status" value="1"/>
</dbReference>
<organism evidence="3 4">
    <name type="scientific">Candidatus Daviesbacteria bacterium GW2011_GWF2_38_6</name>
    <dbReference type="NCBI Taxonomy" id="1618432"/>
    <lineage>
        <taxon>Bacteria</taxon>
        <taxon>Candidatus Daviesiibacteriota</taxon>
    </lineage>
</organism>
<dbReference type="PATRIC" id="fig|1618432.3.peg.792"/>